<dbReference type="InterPro" id="IPR000850">
    <property type="entry name" value="Adenylat/UMP-CMP_kin"/>
</dbReference>
<feature type="binding site" evidence="5">
    <location>
        <begin position="10"/>
        <end position="15"/>
    </location>
    <ligand>
        <name>ATP</name>
        <dbReference type="ChEBI" id="CHEBI:30616"/>
    </ligand>
</feature>
<name>A0A1F5H2P6_9BACT</name>
<feature type="binding site" evidence="5">
    <location>
        <position position="92"/>
    </location>
    <ligand>
        <name>AMP</name>
        <dbReference type="ChEBI" id="CHEBI:456215"/>
    </ligand>
</feature>
<keyword evidence="1 5" id="KW-0808">Transferase</keyword>
<dbReference type="PROSITE" id="PS00113">
    <property type="entry name" value="ADENYLATE_KINASE"/>
    <property type="match status" value="1"/>
</dbReference>
<keyword evidence="5" id="KW-0963">Cytoplasm</keyword>
<keyword evidence="3 5" id="KW-0547">Nucleotide-binding</keyword>
<evidence type="ECO:0000256" key="1">
    <source>
        <dbReference type="ARBA" id="ARBA00022679"/>
    </source>
</evidence>
<evidence type="ECO:0000256" key="4">
    <source>
        <dbReference type="ARBA" id="ARBA00022777"/>
    </source>
</evidence>
<comment type="subunit">
    <text evidence="5 7">Monomer.</text>
</comment>
<proteinExistence type="inferred from homology"/>
<dbReference type="EC" id="2.7.4.3" evidence="5 7"/>
<evidence type="ECO:0000256" key="2">
    <source>
        <dbReference type="ARBA" id="ARBA00022727"/>
    </source>
</evidence>
<feature type="binding site" evidence="5">
    <location>
        <position position="120"/>
    </location>
    <ligand>
        <name>ATP</name>
        <dbReference type="ChEBI" id="CHEBI:30616"/>
    </ligand>
</feature>
<comment type="pathway">
    <text evidence="5">Purine metabolism; AMP biosynthesis via salvage pathway; AMP from ADP: step 1/1.</text>
</comment>
<dbReference type="PANTHER" id="PTHR23359">
    <property type="entry name" value="NUCLEOTIDE KINASE"/>
    <property type="match status" value="1"/>
</dbReference>
<keyword evidence="2 5" id="KW-0545">Nucleotide biosynthesis</keyword>
<evidence type="ECO:0000313" key="8">
    <source>
        <dbReference type="EMBL" id="OGD98317.1"/>
    </source>
</evidence>
<dbReference type="InterPro" id="IPR033690">
    <property type="entry name" value="Adenylat_kinase_CS"/>
</dbReference>
<dbReference type="GO" id="GO:0005524">
    <property type="term" value="F:ATP binding"/>
    <property type="evidence" value="ECO:0007669"/>
    <property type="project" value="UniProtKB-UniRule"/>
</dbReference>
<dbReference type="CDD" id="cd01428">
    <property type="entry name" value="ADK"/>
    <property type="match status" value="1"/>
</dbReference>
<reference evidence="8 9" key="1">
    <citation type="journal article" date="2016" name="Nat. Commun.">
        <title>Thousands of microbial genomes shed light on interconnected biogeochemical processes in an aquifer system.</title>
        <authorList>
            <person name="Anantharaman K."/>
            <person name="Brown C.T."/>
            <person name="Hug L.A."/>
            <person name="Sharon I."/>
            <person name="Castelle C.J."/>
            <person name="Probst A.J."/>
            <person name="Thomas B.C."/>
            <person name="Singh A."/>
            <person name="Wilkins M.J."/>
            <person name="Karaoz U."/>
            <person name="Brodie E.L."/>
            <person name="Williams K.H."/>
            <person name="Hubbard S.S."/>
            <person name="Banfield J.F."/>
        </authorList>
    </citation>
    <scope>NUCLEOTIDE SEQUENCE [LARGE SCALE GENOMIC DNA]</scope>
</reference>
<comment type="domain">
    <text evidence="5">Consists of three domains, a large central CORE domain and two small peripheral domains, NMPbind and LID, which undergo movements during catalysis. The LID domain closes over the site of phosphoryl transfer upon ATP binding. Assembling and dissambling the active center during each catalytic cycle provides an effective means to prevent ATP hydrolysis.</text>
</comment>
<dbReference type="GO" id="GO:0044209">
    <property type="term" value="P:AMP salvage"/>
    <property type="evidence" value="ECO:0007669"/>
    <property type="project" value="UniProtKB-UniRule"/>
</dbReference>
<dbReference type="Gene3D" id="3.40.50.300">
    <property type="entry name" value="P-loop containing nucleotide triphosphate hydrolases"/>
    <property type="match status" value="1"/>
</dbReference>
<comment type="similarity">
    <text evidence="5 6">Belongs to the adenylate kinase family.</text>
</comment>
<feature type="binding site" evidence="5">
    <location>
        <position position="36"/>
    </location>
    <ligand>
        <name>AMP</name>
        <dbReference type="ChEBI" id="CHEBI:456215"/>
    </ligand>
</feature>
<protein>
    <recommendedName>
        <fullName evidence="5 7">Adenylate kinase</fullName>
        <shortName evidence="5">AK</shortName>
        <ecNumber evidence="5 7">2.7.4.3</ecNumber>
    </recommendedName>
    <alternativeName>
        <fullName evidence="5">ATP-AMP transphosphorylase</fullName>
    </alternativeName>
    <alternativeName>
        <fullName evidence="5">ATP:AMP phosphotransferase</fullName>
    </alternativeName>
    <alternativeName>
        <fullName evidence="5">Adenylate monophosphate kinase</fullName>
    </alternativeName>
</protein>
<evidence type="ECO:0000313" key="9">
    <source>
        <dbReference type="Proteomes" id="UP000177039"/>
    </source>
</evidence>
<comment type="subcellular location">
    <subcellularLocation>
        <location evidence="5 7">Cytoplasm</location>
    </subcellularLocation>
</comment>
<dbReference type="InterPro" id="IPR027417">
    <property type="entry name" value="P-loop_NTPase"/>
</dbReference>
<dbReference type="HAMAP" id="MF_00235">
    <property type="entry name" value="Adenylate_kinase_Adk"/>
    <property type="match status" value="1"/>
</dbReference>
<dbReference type="GO" id="GO:0004017">
    <property type="term" value="F:AMP kinase activity"/>
    <property type="evidence" value="ECO:0007669"/>
    <property type="project" value="UniProtKB-UniRule"/>
</dbReference>
<feature type="binding site" evidence="5">
    <location>
        <position position="122"/>
    </location>
    <ligand>
        <name>AMP</name>
        <dbReference type="ChEBI" id="CHEBI:456215"/>
    </ligand>
</feature>
<dbReference type="PRINTS" id="PR00094">
    <property type="entry name" value="ADENYLTKNASE"/>
</dbReference>
<accession>A0A1F5H2P6</accession>
<feature type="binding site" evidence="5">
    <location>
        <position position="133"/>
    </location>
    <ligand>
        <name>AMP</name>
        <dbReference type="ChEBI" id="CHEBI:456215"/>
    </ligand>
</feature>
<dbReference type="GO" id="GO:0005737">
    <property type="term" value="C:cytoplasm"/>
    <property type="evidence" value="ECO:0007669"/>
    <property type="project" value="UniProtKB-SubCell"/>
</dbReference>
<gene>
    <name evidence="5" type="primary">adk</name>
    <name evidence="8" type="ORF">A3B54_00470</name>
</gene>
<dbReference type="EMBL" id="MFBT01000038">
    <property type="protein sequence ID" value="OGD98317.1"/>
    <property type="molecule type" value="Genomic_DNA"/>
</dbReference>
<evidence type="ECO:0000256" key="3">
    <source>
        <dbReference type="ARBA" id="ARBA00022741"/>
    </source>
</evidence>
<feature type="binding site" evidence="5">
    <location>
        <begin position="57"/>
        <end position="59"/>
    </location>
    <ligand>
        <name>AMP</name>
        <dbReference type="ChEBI" id="CHEBI:456215"/>
    </ligand>
</feature>
<comment type="caution">
    <text evidence="8">The sequence shown here is derived from an EMBL/GenBank/DDBJ whole genome shotgun (WGS) entry which is preliminary data.</text>
</comment>
<dbReference type="AlphaFoldDB" id="A0A1F5H2P6"/>
<dbReference type="Pfam" id="PF00406">
    <property type="entry name" value="ADK"/>
    <property type="match status" value="1"/>
</dbReference>
<keyword evidence="5 7" id="KW-0067">ATP-binding</keyword>
<sequence>MKLIFLGSQGSGKSTQASTLSQKLVLPYIEMGQLMRDKAQENNQEAGEVREALEKGDLVPDNIAVVTLKERLAKSDCKNGYILDGYPRNYAQLEGIESDIDKVFFIKVSDQEGIKRLIDRARHDDTLETITRRLELYHQQTEPLLLYFKQKGILEEIDGQRNIDEVHQDIINRLQNGNTNRV</sequence>
<evidence type="ECO:0000256" key="5">
    <source>
        <dbReference type="HAMAP-Rule" id="MF_00235"/>
    </source>
</evidence>
<dbReference type="Proteomes" id="UP000177039">
    <property type="component" value="Unassembled WGS sequence"/>
</dbReference>
<organism evidence="8 9">
    <name type="scientific">Candidatus Curtissbacteria bacterium RIFCSPLOWO2_01_FULL_42_50</name>
    <dbReference type="NCBI Taxonomy" id="1797730"/>
    <lineage>
        <taxon>Bacteria</taxon>
        <taxon>Candidatus Curtissiibacteriota</taxon>
    </lineage>
</organism>
<comment type="function">
    <text evidence="5">Catalyzes the reversible transfer of the terminal phosphate group between ATP and AMP. Plays an important role in cellular energy homeostasis and in adenine nucleotide metabolism.</text>
</comment>
<feature type="binding site" evidence="5">
    <location>
        <position position="161"/>
    </location>
    <ligand>
        <name>ATP</name>
        <dbReference type="ChEBI" id="CHEBI:30616"/>
    </ligand>
</feature>
<feature type="binding site" evidence="5">
    <location>
        <begin position="85"/>
        <end position="88"/>
    </location>
    <ligand>
        <name>AMP</name>
        <dbReference type="ChEBI" id="CHEBI:456215"/>
    </ligand>
</feature>
<comment type="caution">
    <text evidence="5">Lacks conserved residue(s) required for the propagation of feature annotation.</text>
</comment>
<evidence type="ECO:0000256" key="6">
    <source>
        <dbReference type="RuleBase" id="RU003330"/>
    </source>
</evidence>
<comment type="catalytic activity">
    <reaction evidence="5 7">
        <text>AMP + ATP = 2 ADP</text>
        <dbReference type="Rhea" id="RHEA:12973"/>
        <dbReference type="ChEBI" id="CHEBI:30616"/>
        <dbReference type="ChEBI" id="CHEBI:456215"/>
        <dbReference type="ChEBI" id="CHEBI:456216"/>
        <dbReference type="EC" id="2.7.4.3"/>
    </reaction>
</comment>
<dbReference type="UniPathway" id="UPA00588">
    <property type="reaction ID" value="UER00649"/>
</dbReference>
<dbReference type="SUPFAM" id="SSF52540">
    <property type="entry name" value="P-loop containing nucleoside triphosphate hydrolases"/>
    <property type="match status" value="1"/>
</dbReference>
<keyword evidence="4 5" id="KW-0418">Kinase</keyword>
<evidence type="ECO:0000256" key="7">
    <source>
        <dbReference type="RuleBase" id="RU003331"/>
    </source>
</evidence>
<feature type="region of interest" description="NMP" evidence="5">
    <location>
        <begin position="30"/>
        <end position="59"/>
    </location>
</feature>